<keyword evidence="2" id="KW-1185">Reference proteome</keyword>
<accession>A0A220UGF4</accession>
<keyword evidence="1" id="KW-0614">Plasmid</keyword>
<dbReference type="OrthoDB" id="9803716at2"/>
<dbReference type="AlphaFoldDB" id="A0A220UGF4"/>
<geneLocation type="plasmid" evidence="2">
    <name>unnamed1 sequence</name>
</geneLocation>
<name>A0A220UGF4_9MICO</name>
<protein>
    <recommendedName>
        <fullName evidence="3">DUF3560 domain-containing protein</fullName>
    </recommendedName>
</protein>
<sequence>MTTLTITHTHTEGTLIDGTSRGDGSADALKANRWRWSRNLGSWYIPSSRDHDARGWQIEATARQLREAGFEVEIEVDNTARPTAEVEADKAARAADRAAALDAKAARHQSAADAHHAAADQISSGIPFGQPILVGHHSEGRARRDAAKIHTNMRKAIDAGEAAREAERKANAARVNTRPEHPSTTANRLDKLRAELRKLERQQRPGYTVASGSAVIAEVSHEDIADTPRMEQLREQIAYWEGVRAQQIADGKVLDTSAAKAGDLVQVRGGTWWRIKRANTKTLTLESGGCSIRAQRHQVTALRPGPDAD</sequence>
<proteinExistence type="predicted"/>
<dbReference type="EMBL" id="CP022317">
    <property type="protein sequence ID" value="ASK67314.1"/>
    <property type="molecule type" value="Genomic_DNA"/>
</dbReference>
<organism evidence="1 2">
    <name type="scientific">Brachybacterium avium</name>
    <dbReference type="NCBI Taxonomy" id="2017485"/>
    <lineage>
        <taxon>Bacteria</taxon>
        <taxon>Bacillati</taxon>
        <taxon>Actinomycetota</taxon>
        <taxon>Actinomycetes</taxon>
        <taxon>Micrococcales</taxon>
        <taxon>Dermabacteraceae</taxon>
        <taxon>Brachybacterium</taxon>
    </lineage>
</organism>
<dbReference type="InterPro" id="IPR021944">
    <property type="entry name" value="DUF3560"/>
</dbReference>
<evidence type="ECO:0000313" key="2">
    <source>
        <dbReference type="Proteomes" id="UP000198398"/>
    </source>
</evidence>
<evidence type="ECO:0008006" key="3">
    <source>
        <dbReference type="Google" id="ProtNLM"/>
    </source>
</evidence>
<reference evidence="1 2" key="1">
    <citation type="submission" date="2017-07" db="EMBL/GenBank/DDBJ databases">
        <title>Brachybacterium sp. VR2415.</title>
        <authorList>
            <person name="Tak E.J."/>
            <person name="Bae J.-W."/>
        </authorList>
    </citation>
    <scope>NUCLEOTIDE SEQUENCE [LARGE SCALE GENOMIC DNA]</scope>
    <source>
        <strain evidence="1 2">VR2415</strain>
        <plasmid evidence="2">unnamed1 sequence</plasmid>
    </source>
</reference>
<dbReference type="KEGG" id="brv:CFK39_15840"/>
<evidence type="ECO:0000313" key="1">
    <source>
        <dbReference type="EMBL" id="ASK67314.1"/>
    </source>
</evidence>
<dbReference type="Pfam" id="PF12083">
    <property type="entry name" value="DUF3560"/>
    <property type="match status" value="1"/>
</dbReference>
<dbReference type="Proteomes" id="UP000198398">
    <property type="component" value="Plasmid unnamed1"/>
</dbReference>
<gene>
    <name evidence="1" type="ORF">CFK39_15840</name>
</gene>
<dbReference type="RefSeq" id="WP_089066545.1">
    <property type="nucleotide sequence ID" value="NZ_CP022317.1"/>
</dbReference>